<proteinExistence type="predicted"/>
<sequence length="207" mass="22561">MANNDVAKNVEKVFSNLDEAKKAEITDYVLQLGIRRDDPLFNLYAELGTTQTVLQKLPGRLDVIVNKWTDMVDDKLRDASSVAIQQQKTAIAEAAKELIKKTGGNGGALPQLGFGLNNWKLAQIGGVLGFVLALGTGIGIFTYKTVADSTSSQAVAQTLLLKPEDQNLLSWAKSQEGQLARKIYQKNAPIIKTCRQKKDEGCTILVN</sequence>
<evidence type="ECO:0000313" key="1">
    <source>
        <dbReference type="EMBL" id="KYC34546.1"/>
    </source>
</evidence>
<dbReference type="Pfam" id="PF20538">
    <property type="entry name" value="DUF6753"/>
    <property type="match status" value="1"/>
</dbReference>
<comment type="caution">
    <text evidence="1">The sequence shown here is derived from an EMBL/GenBank/DDBJ whole genome shotgun (WGS) entry which is preliminary data.</text>
</comment>
<organism evidence="1 2">
    <name type="scientific">Scytonema hofmannii PCC 7110</name>
    <dbReference type="NCBI Taxonomy" id="128403"/>
    <lineage>
        <taxon>Bacteria</taxon>
        <taxon>Bacillati</taxon>
        <taxon>Cyanobacteriota</taxon>
        <taxon>Cyanophyceae</taxon>
        <taxon>Nostocales</taxon>
        <taxon>Scytonemataceae</taxon>
        <taxon>Scytonema</taxon>
    </lineage>
</organism>
<evidence type="ECO:0000313" key="2">
    <source>
        <dbReference type="Proteomes" id="UP000076925"/>
    </source>
</evidence>
<dbReference type="Proteomes" id="UP000076925">
    <property type="component" value="Unassembled WGS sequence"/>
</dbReference>
<dbReference type="InterPro" id="IPR046641">
    <property type="entry name" value="DUF6753"/>
</dbReference>
<dbReference type="EMBL" id="ANNX02000078">
    <property type="protein sequence ID" value="KYC34546.1"/>
    <property type="molecule type" value="Genomic_DNA"/>
</dbReference>
<accession>A0A139WQ37</accession>
<reference evidence="1 2" key="1">
    <citation type="journal article" date="2013" name="Genome Biol. Evol.">
        <title>Genomes of Stigonematalean cyanobacteria (subsection V) and the evolution of oxygenic photosynthesis from prokaryotes to plastids.</title>
        <authorList>
            <person name="Dagan T."/>
            <person name="Roettger M."/>
            <person name="Stucken K."/>
            <person name="Landan G."/>
            <person name="Koch R."/>
            <person name="Major P."/>
            <person name="Gould S.B."/>
            <person name="Goremykin V.V."/>
            <person name="Rippka R."/>
            <person name="Tandeau de Marsac N."/>
            <person name="Gugger M."/>
            <person name="Lockhart P.J."/>
            <person name="Allen J.F."/>
            <person name="Brune I."/>
            <person name="Maus I."/>
            <person name="Puhler A."/>
            <person name="Martin W.F."/>
        </authorList>
    </citation>
    <scope>NUCLEOTIDE SEQUENCE [LARGE SCALE GENOMIC DNA]</scope>
    <source>
        <strain evidence="1 2">PCC 7110</strain>
    </source>
</reference>
<keyword evidence="2" id="KW-1185">Reference proteome</keyword>
<protein>
    <submittedName>
        <fullName evidence="1">Uncharacterized protein</fullName>
    </submittedName>
</protein>
<name>A0A139WQ37_9CYAN</name>
<dbReference type="AlphaFoldDB" id="A0A139WQ37"/>
<dbReference type="OrthoDB" id="462431at2"/>
<dbReference type="RefSeq" id="WP_017740789.1">
    <property type="nucleotide sequence ID" value="NZ_KQ976356.1"/>
</dbReference>
<gene>
    <name evidence="1" type="ORF">WA1_51045</name>
</gene>